<evidence type="ECO:0000256" key="1">
    <source>
        <dbReference type="SAM" id="Coils"/>
    </source>
</evidence>
<comment type="caution">
    <text evidence="3">The sequence shown here is derived from an EMBL/GenBank/DDBJ whole genome shotgun (WGS) entry which is preliminary data.</text>
</comment>
<keyword evidence="4" id="KW-1185">Reference proteome</keyword>
<feature type="domain" description="Helix-turn-helix" evidence="2">
    <location>
        <begin position="142"/>
        <end position="198"/>
    </location>
</feature>
<sequence>MSRGRRREYLQEAIKNTEEKIESIETQLTSTLSTTDLSTLKSKVDSTLATYQRTLETYGTAMGSNVALAYANLYMDRFEQEYGDHTSLQEFHNTINTIRPGLAFTLRYHNNEITFPDARVLKDSLGNLDTDIYSKPTEFNSLLLYNSCHPKSTKDSLPRSQFKRVSRIVSNPNVRATRIQEMSNKFMARNYPTDLLNTESIRALNEAPTSECIAQAPAAQRQEILLLVLATHCDELAFVGIRLSTDASKRGDMSSGKT</sequence>
<dbReference type="PANTHER" id="PTHR21301:SF12">
    <property type="match status" value="1"/>
</dbReference>
<dbReference type="PANTHER" id="PTHR21301">
    <property type="entry name" value="REVERSE TRANSCRIPTASE"/>
    <property type="match status" value="1"/>
</dbReference>
<gene>
    <name evidence="3" type="ORF">RIMI_LOCUS17756979</name>
</gene>
<dbReference type="Pfam" id="PF26215">
    <property type="entry name" value="HTH_animal"/>
    <property type="match status" value="1"/>
</dbReference>
<protein>
    <recommendedName>
        <fullName evidence="2">Helix-turn-helix domain-containing protein</fullName>
    </recommendedName>
</protein>
<evidence type="ECO:0000313" key="3">
    <source>
        <dbReference type="EMBL" id="CAJ0961458.1"/>
    </source>
</evidence>
<reference evidence="3" key="1">
    <citation type="submission" date="2023-07" db="EMBL/GenBank/DDBJ databases">
        <authorList>
            <person name="Stuckert A."/>
        </authorList>
    </citation>
    <scope>NUCLEOTIDE SEQUENCE</scope>
</reference>
<organism evidence="3 4">
    <name type="scientific">Ranitomeya imitator</name>
    <name type="common">mimic poison frog</name>
    <dbReference type="NCBI Taxonomy" id="111125"/>
    <lineage>
        <taxon>Eukaryota</taxon>
        <taxon>Metazoa</taxon>
        <taxon>Chordata</taxon>
        <taxon>Craniata</taxon>
        <taxon>Vertebrata</taxon>
        <taxon>Euteleostomi</taxon>
        <taxon>Amphibia</taxon>
        <taxon>Batrachia</taxon>
        <taxon>Anura</taxon>
        <taxon>Neobatrachia</taxon>
        <taxon>Hyloidea</taxon>
        <taxon>Dendrobatidae</taxon>
        <taxon>Dendrobatinae</taxon>
        <taxon>Ranitomeya</taxon>
    </lineage>
</organism>
<evidence type="ECO:0000259" key="2">
    <source>
        <dbReference type="Pfam" id="PF26215"/>
    </source>
</evidence>
<keyword evidence="1" id="KW-0175">Coiled coil</keyword>
<dbReference type="EMBL" id="CAUEEQ010052549">
    <property type="protein sequence ID" value="CAJ0961458.1"/>
    <property type="molecule type" value="Genomic_DNA"/>
</dbReference>
<name>A0ABN9M822_9NEOB</name>
<feature type="coiled-coil region" evidence="1">
    <location>
        <begin position="7"/>
        <end position="34"/>
    </location>
</feature>
<evidence type="ECO:0000313" key="4">
    <source>
        <dbReference type="Proteomes" id="UP001176940"/>
    </source>
</evidence>
<proteinExistence type="predicted"/>
<dbReference type="Proteomes" id="UP001176940">
    <property type="component" value="Unassembled WGS sequence"/>
</dbReference>
<dbReference type="InterPro" id="IPR058912">
    <property type="entry name" value="HTH_animal"/>
</dbReference>
<accession>A0ABN9M822</accession>